<evidence type="ECO:0000313" key="3">
    <source>
        <dbReference type="Proteomes" id="UP000000420"/>
    </source>
</evidence>
<accession>A0A0H2XB90</accession>
<organism evidence="2 3">
    <name type="scientific">Xanthomonas campestris pv. campestris (strain 8004)</name>
    <dbReference type="NCBI Taxonomy" id="314565"/>
    <lineage>
        <taxon>Bacteria</taxon>
        <taxon>Pseudomonadati</taxon>
        <taxon>Pseudomonadota</taxon>
        <taxon>Gammaproteobacteria</taxon>
        <taxon>Lysobacterales</taxon>
        <taxon>Lysobacteraceae</taxon>
        <taxon>Xanthomonas</taxon>
    </lineage>
</organism>
<dbReference type="HOGENOM" id="CLU_2793025_0_0_6"/>
<evidence type="ECO:0000313" key="2">
    <source>
        <dbReference type="EMBL" id="AAY50044.1"/>
    </source>
</evidence>
<dbReference type="KEGG" id="xcb:XC_2996"/>
<feature type="region of interest" description="Disordered" evidence="1">
    <location>
        <begin position="1"/>
        <end position="26"/>
    </location>
</feature>
<name>A0A0H2XB90_XANC8</name>
<gene>
    <name evidence="2" type="ordered locus">XC_2996</name>
</gene>
<evidence type="ECO:0000256" key="1">
    <source>
        <dbReference type="SAM" id="MobiDB-lite"/>
    </source>
</evidence>
<proteinExistence type="predicted"/>
<protein>
    <submittedName>
        <fullName evidence="2">Uncharacterized protein</fullName>
    </submittedName>
</protein>
<dbReference type="EMBL" id="CP000050">
    <property type="protein sequence ID" value="AAY50044.1"/>
    <property type="molecule type" value="Genomic_DNA"/>
</dbReference>
<sequence>MKKRFPRRTDHQASARSRRGRRDQGPMRAPWLQWGVFAPRRVARLAVMSVPDAKRFNVLVKDARREKS</sequence>
<reference evidence="2 3" key="1">
    <citation type="journal article" date="2005" name="Genome Res.">
        <title>Comparative and functional genomic analyses of the pathogenicity of phytopathogen Xanthomonas campestris pv. campestris.</title>
        <authorList>
            <person name="Qian W."/>
            <person name="Jia Y."/>
            <person name="Ren S.X."/>
            <person name="He Y.Q."/>
            <person name="Feng J.X."/>
            <person name="Lu L.F."/>
            <person name="Sun Q."/>
            <person name="Ying G."/>
            <person name="Tang D.J."/>
            <person name="Tang H."/>
            <person name="Wu W."/>
            <person name="Hao P."/>
            <person name="Wang L."/>
            <person name="Jiang B.L."/>
            <person name="Zeng S."/>
            <person name="Gu W.Y."/>
            <person name="Lu G."/>
            <person name="Rong L."/>
            <person name="Tian Y."/>
            <person name="Yao Z."/>
            <person name="Fu G."/>
            <person name="Chen B."/>
            <person name="Fang R."/>
            <person name="Qiang B."/>
            <person name="Chen Z."/>
            <person name="Zhao G.P."/>
            <person name="Tang J.L."/>
            <person name="He C."/>
        </authorList>
    </citation>
    <scope>NUCLEOTIDE SEQUENCE [LARGE SCALE GENOMIC DNA]</scope>
    <source>
        <strain evidence="2 3">8004</strain>
    </source>
</reference>
<dbReference type="AlphaFoldDB" id="A0A0H2XB90"/>
<dbReference type="Proteomes" id="UP000000420">
    <property type="component" value="Chromosome"/>
</dbReference>